<dbReference type="EMBL" id="JADEXP010000398">
    <property type="protein sequence ID" value="MBE9070243.1"/>
    <property type="molecule type" value="Genomic_DNA"/>
</dbReference>
<evidence type="ECO:0000313" key="4">
    <source>
        <dbReference type="Proteomes" id="UP000615026"/>
    </source>
</evidence>
<feature type="transmembrane region" description="Helical" evidence="2">
    <location>
        <begin position="48"/>
        <end position="75"/>
    </location>
</feature>
<name>A0A928ZZF1_LEPEC</name>
<feature type="compositionally biased region" description="Polar residues" evidence="1">
    <location>
        <begin position="152"/>
        <end position="162"/>
    </location>
</feature>
<reference evidence="3" key="1">
    <citation type="submission" date="2020-10" db="EMBL/GenBank/DDBJ databases">
        <authorList>
            <person name="Castelo-Branco R."/>
            <person name="Eusebio N."/>
            <person name="Adriana R."/>
            <person name="Vieira A."/>
            <person name="Brugerolle De Fraissinette N."/>
            <person name="Rezende De Castro R."/>
            <person name="Schneider M.P."/>
            <person name="Vasconcelos V."/>
            <person name="Leao P.N."/>
        </authorList>
    </citation>
    <scope>NUCLEOTIDE SEQUENCE</scope>
    <source>
        <strain evidence="3">LEGE 11479</strain>
    </source>
</reference>
<gene>
    <name evidence="3" type="ORF">IQ260_26735</name>
</gene>
<dbReference type="Gene3D" id="1.20.1170.10">
    <property type="match status" value="1"/>
</dbReference>
<evidence type="ECO:0000313" key="3">
    <source>
        <dbReference type="EMBL" id="MBE9070243.1"/>
    </source>
</evidence>
<keyword evidence="4" id="KW-1185">Reference proteome</keyword>
<feature type="region of interest" description="Disordered" evidence="1">
    <location>
        <begin position="142"/>
        <end position="162"/>
    </location>
</feature>
<dbReference type="RefSeq" id="WP_193996124.1">
    <property type="nucleotide sequence ID" value="NZ_JADEXP010000398.1"/>
</dbReference>
<protein>
    <submittedName>
        <fullName evidence="3">Uncharacterized protein</fullName>
    </submittedName>
</protein>
<sequence>MSTPPPSKSDLPNPSQPNSLLVTLQEQQQTHQRQIEDLRQQMTKTWGLIQTLIVGLVIAILVTIGTAGWFAYNLLVQEQILRRESDQAADAEAAIQEQLEEMTEELQRQQRQLRTLRETSTEQLETLDDSVQSYRERLEQLEKRVNQAEAAPSTSSQPESDG</sequence>
<dbReference type="AlphaFoldDB" id="A0A928ZZF1"/>
<organism evidence="3 4">
    <name type="scientific">Leptolyngbya cf. ectocarpi LEGE 11479</name>
    <dbReference type="NCBI Taxonomy" id="1828722"/>
    <lineage>
        <taxon>Bacteria</taxon>
        <taxon>Bacillati</taxon>
        <taxon>Cyanobacteriota</taxon>
        <taxon>Cyanophyceae</taxon>
        <taxon>Leptolyngbyales</taxon>
        <taxon>Leptolyngbyaceae</taxon>
        <taxon>Leptolyngbya group</taxon>
        <taxon>Leptolyngbya</taxon>
    </lineage>
</organism>
<dbReference type="Proteomes" id="UP000615026">
    <property type="component" value="Unassembled WGS sequence"/>
</dbReference>
<comment type="caution">
    <text evidence="3">The sequence shown here is derived from an EMBL/GenBank/DDBJ whole genome shotgun (WGS) entry which is preliminary data.</text>
</comment>
<evidence type="ECO:0000256" key="1">
    <source>
        <dbReference type="SAM" id="MobiDB-lite"/>
    </source>
</evidence>
<keyword evidence="2" id="KW-1133">Transmembrane helix</keyword>
<accession>A0A928ZZF1</accession>
<proteinExistence type="predicted"/>
<evidence type="ECO:0000256" key="2">
    <source>
        <dbReference type="SAM" id="Phobius"/>
    </source>
</evidence>
<keyword evidence="2" id="KW-0472">Membrane</keyword>
<keyword evidence="2" id="KW-0812">Transmembrane</keyword>